<proteinExistence type="predicted"/>
<dbReference type="GO" id="GO:0009103">
    <property type="term" value="P:lipopolysaccharide biosynthetic process"/>
    <property type="evidence" value="ECO:0007669"/>
    <property type="project" value="UniProtKB-ARBA"/>
</dbReference>
<protein>
    <recommendedName>
        <fullName evidence="9">Glycosyltransferase RgtA/B/C/D-like domain-containing protein</fullName>
    </recommendedName>
</protein>
<evidence type="ECO:0000256" key="7">
    <source>
        <dbReference type="ARBA" id="ARBA00023136"/>
    </source>
</evidence>
<accession>A0A2M6WI04</accession>
<evidence type="ECO:0000256" key="6">
    <source>
        <dbReference type="ARBA" id="ARBA00022989"/>
    </source>
</evidence>
<sequence length="434" mass="48401">MSKKIEKHQKKIIYLIITCVFFVSIAYSFSFKIKPIVDAATYDNIAVNIAKGDGYPNEAIGRPGPGYEYFLAGIYLLFGHSYKAVWIIQSLLLSMTALFGFYITKIILGNEFHPAIGIGAVILIGLSPDFITIASLLMTETLTIFLLTGSILSALLYVKKNNNNYLALAMVGMGITSLVRGNMIIAILPVVGFLIYKKQWKRLIMSLIILGIVLTPWTVHNYRAFGKILPFNASPGLLYSGNHPGATGELITTFPLPQEIHEGMNQIEFDTALGKAGKRYILENPVEFLKLSMLRISIYFSAARPLAFWPHLTSFAKSVTIATSSLYAFIIFIGGLTGMVLSLRNPKNKEKKVMLIALAAMLPLAIAPLVIETRYRMPIYPILSTFTAFAIYYFITRKEELRKLIKPTIIVAGLIFANTAFDVIRNFDRILDRL</sequence>
<feature type="transmembrane region" description="Helical" evidence="8">
    <location>
        <begin position="84"/>
        <end position="103"/>
    </location>
</feature>
<keyword evidence="7 8" id="KW-0472">Membrane</keyword>
<evidence type="ECO:0000259" key="9">
    <source>
        <dbReference type="Pfam" id="PF13231"/>
    </source>
</evidence>
<dbReference type="AlphaFoldDB" id="A0A2M6WI04"/>
<keyword evidence="6 8" id="KW-1133">Transmembrane helix</keyword>
<name>A0A2M6WI04_9BACT</name>
<feature type="transmembrane region" description="Helical" evidence="8">
    <location>
        <begin position="377"/>
        <end position="395"/>
    </location>
</feature>
<dbReference type="Proteomes" id="UP000228635">
    <property type="component" value="Unassembled WGS sequence"/>
</dbReference>
<keyword evidence="3" id="KW-0328">Glycosyltransferase</keyword>
<feature type="transmembrane region" description="Helical" evidence="8">
    <location>
        <begin position="353"/>
        <end position="371"/>
    </location>
</feature>
<dbReference type="GO" id="GO:0016763">
    <property type="term" value="F:pentosyltransferase activity"/>
    <property type="evidence" value="ECO:0007669"/>
    <property type="project" value="TreeGrafter"/>
</dbReference>
<dbReference type="InterPro" id="IPR050297">
    <property type="entry name" value="LipidA_mod_glycosyltrf_83"/>
</dbReference>
<evidence type="ECO:0000313" key="11">
    <source>
        <dbReference type="Proteomes" id="UP000228635"/>
    </source>
</evidence>
<evidence type="ECO:0000256" key="1">
    <source>
        <dbReference type="ARBA" id="ARBA00004651"/>
    </source>
</evidence>
<feature type="transmembrane region" description="Helical" evidence="8">
    <location>
        <begin position="12"/>
        <end position="29"/>
    </location>
</feature>
<evidence type="ECO:0000256" key="8">
    <source>
        <dbReference type="SAM" id="Phobius"/>
    </source>
</evidence>
<keyword evidence="5 8" id="KW-0812">Transmembrane</keyword>
<dbReference type="PANTHER" id="PTHR33908">
    <property type="entry name" value="MANNOSYLTRANSFERASE YKCB-RELATED"/>
    <property type="match status" value="1"/>
</dbReference>
<comment type="caution">
    <text evidence="10">The sequence shown here is derived from an EMBL/GenBank/DDBJ whole genome shotgun (WGS) entry which is preliminary data.</text>
</comment>
<dbReference type="EMBL" id="PFBA01000023">
    <property type="protein sequence ID" value="PIT92428.1"/>
    <property type="molecule type" value="Genomic_DNA"/>
</dbReference>
<feature type="transmembrane region" description="Helical" evidence="8">
    <location>
        <begin position="407"/>
        <end position="424"/>
    </location>
</feature>
<feature type="transmembrane region" description="Helical" evidence="8">
    <location>
        <begin position="319"/>
        <end position="341"/>
    </location>
</feature>
<comment type="subcellular location">
    <subcellularLocation>
        <location evidence="1">Cell membrane</location>
        <topology evidence="1">Multi-pass membrane protein</topology>
    </subcellularLocation>
</comment>
<evidence type="ECO:0000313" key="10">
    <source>
        <dbReference type="EMBL" id="PIT92428.1"/>
    </source>
</evidence>
<evidence type="ECO:0000256" key="4">
    <source>
        <dbReference type="ARBA" id="ARBA00022679"/>
    </source>
</evidence>
<feature type="transmembrane region" description="Helical" evidence="8">
    <location>
        <begin position="142"/>
        <end position="158"/>
    </location>
</feature>
<feature type="transmembrane region" description="Helical" evidence="8">
    <location>
        <begin position="165"/>
        <end position="196"/>
    </location>
</feature>
<dbReference type="Pfam" id="PF13231">
    <property type="entry name" value="PMT_2"/>
    <property type="match status" value="1"/>
</dbReference>
<gene>
    <name evidence="10" type="ORF">COU08_02435</name>
</gene>
<reference evidence="11" key="1">
    <citation type="submission" date="2017-09" db="EMBL/GenBank/DDBJ databases">
        <title>Depth-based differentiation of microbial function through sediment-hosted aquifers and enrichment of novel symbionts in the deep terrestrial subsurface.</title>
        <authorList>
            <person name="Probst A.J."/>
            <person name="Ladd B."/>
            <person name="Jarett J.K."/>
            <person name="Geller-Mcgrath D.E."/>
            <person name="Sieber C.M.K."/>
            <person name="Emerson J.B."/>
            <person name="Anantharaman K."/>
            <person name="Thomas B.C."/>
            <person name="Malmstrom R."/>
            <person name="Stieglmeier M."/>
            <person name="Klingl A."/>
            <person name="Woyke T."/>
            <person name="Ryan C.M."/>
            <person name="Banfield J.F."/>
        </authorList>
    </citation>
    <scope>NUCLEOTIDE SEQUENCE [LARGE SCALE GENOMIC DNA]</scope>
</reference>
<feature type="domain" description="Glycosyltransferase RgtA/B/C/D-like" evidence="9">
    <location>
        <begin position="65"/>
        <end position="211"/>
    </location>
</feature>
<organism evidence="10 11">
    <name type="scientific">Candidatus Harrisonbacteria bacterium CG10_big_fil_rev_8_21_14_0_10_42_17</name>
    <dbReference type="NCBI Taxonomy" id="1974584"/>
    <lineage>
        <taxon>Bacteria</taxon>
        <taxon>Candidatus Harrisoniibacteriota</taxon>
    </lineage>
</organism>
<dbReference type="InterPro" id="IPR038731">
    <property type="entry name" value="RgtA/B/C-like"/>
</dbReference>
<keyword evidence="4" id="KW-0808">Transferase</keyword>
<evidence type="ECO:0000256" key="3">
    <source>
        <dbReference type="ARBA" id="ARBA00022676"/>
    </source>
</evidence>
<dbReference type="PANTHER" id="PTHR33908:SF11">
    <property type="entry name" value="MEMBRANE PROTEIN"/>
    <property type="match status" value="1"/>
</dbReference>
<dbReference type="GO" id="GO:0005886">
    <property type="term" value="C:plasma membrane"/>
    <property type="evidence" value="ECO:0007669"/>
    <property type="project" value="UniProtKB-SubCell"/>
</dbReference>
<evidence type="ECO:0000256" key="2">
    <source>
        <dbReference type="ARBA" id="ARBA00022475"/>
    </source>
</evidence>
<feature type="transmembrane region" description="Helical" evidence="8">
    <location>
        <begin position="202"/>
        <end position="219"/>
    </location>
</feature>
<keyword evidence="2" id="KW-1003">Cell membrane</keyword>
<feature type="transmembrane region" description="Helical" evidence="8">
    <location>
        <begin position="115"/>
        <end position="136"/>
    </location>
</feature>
<evidence type="ECO:0000256" key="5">
    <source>
        <dbReference type="ARBA" id="ARBA00022692"/>
    </source>
</evidence>